<evidence type="ECO:0000256" key="2">
    <source>
        <dbReference type="SAM" id="Phobius"/>
    </source>
</evidence>
<feature type="region of interest" description="Disordered" evidence="1">
    <location>
        <begin position="1"/>
        <end position="52"/>
    </location>
</feature>
<dbReference type="PANTHER" id="PTHR33625">
    <property type="entry name" value="OS08G0179900 PROTEIN"/>
    <property type="match status" value="1"/>
</dbReference>
<evidence type="ECO:0000313" key="3">
    <source>
        <dbReference type="EMBL" id="KAK9102936.1"/>
    </source>
</evidence>
<evidence type="ECO:0000313" key="4">
    <source>
        <dbReference type="Proteomes" id="UP001417504"/>
    </source>
</evidence>
<keyword evidence="4" id="KW-1185">Reference proteome</keyword>
<dbReference type="Proteomes" id="UP001417504">
    <property type="component" value="Unassembled WGS sequence"/>
</dbReference>
<evidence type="ECO:0000256" key="1">
    <source>
        <dbReference type="SAM" id="MobiDB-lite"/>
    </source>
</evidence>
<proteinExistence type="predicted"/>
<feature type="region of interest" description="Disordered" evidence="1">
    <location>
        <begin position="118"/>
        <end position="158"/>
    </location>
</feature>
<keyword evidence="2" id="KW-0812">Transmembrane</keyword>
<protein>
    <submittedName>
        <fullName evidence="3">Uncharacterized protein</fullName>
    </submittedName>
</protein>
<organism evidence="3 4">
    <name type="scientific">Stephania japonica</name>
    <dbReference type="NCBI Taxonomy" id="461633"/>
    <lineage>
        <taxon>Eukaryota</taxon>
        <taxon>Viridiplantae</taxon>
        <taxon>Streptophyta</taxon>
        <taxon>Embryophyta</taxon>
        <taxon>Tracheophyta</taxon>
        <taxon>Spermatophyta</taxon>
        <taxon>Magnoliopsida</taxon>
        <taxon>Ranunculales</taxon>
        <taxon>Menispermaceae</taxon>
        <taxon>Menispermoideae</taxon>
        <taxon>Cissampelideae</taxon>
        <taxon>Stephania</taxon>
    </lineage>
</organism>
<keyword evidence="2" id="KW-0472">Membrane</keyword>
<dbReference type="EMBL" id="JBBNAE010000008">
    <property type="protein sequence ID" value="KAK9102936.1"/>
    <property type="molecule type" value="Genomic_DNA"/>
</dbReference>
<name>A0AAP0F087_9MAGN</name>
<accession>A0AAP0F087</accession>
<gene>
    <name evidence="3" type="ORF">Sjap_020190</name>
</gene>
<feature type="compositionally biased region" description="Polar residues" evidence="1">
    <location>
        <begin position="135"/>
        <end position="149"/>
    </location>
</feature>
<feature type="compositionally biased region" description="Polar residues" evidence="1">
    <location>
        <begin position="118"/>
        <end position="127"/>
    </location>
</feature>
<sequence>MAGRRVERAIGGLGGSFQDAKPHNSKSSSNLPMPSLPTKHPQSTPVYASSQSSSSSSSFGVLGDCDGCGLRFVVDGGARGRKRWLCKKCIFGSVPSDGEADDALSDLLQTIRQASCSDFTDNQSGPTSHDDLTENAATSDSTHIISSGGSELGSVEPMSHNSNILQSGNIKKVFNAFHLLRSEPSIQRMVISLSTDKAVWDAVMSNQVVREVRDKICLGAAKNDHAVEDSSQKGPQIATCIAKWIMDNTKVLVAELIEKIIKLMFAAFQSAEEGMPASLPTHHLEDALSSSLLLTVVILLIVIVRRVNGV</sequence>
<keyword evidence="2" id="KW-1133">Transmembrane helix</keyword>
<dbReference type="PANTHER" id="PTHR33625:SF3">
    <property type="entry name" value="OS04G0550700 PROTEIN"/>
    <property type="match status" value="1"/>
</dbReference>
<comment type="caution">
    <text evidence="3">The sequence shown here is derived from an EMBL/GenBank/DDBJ whole genome shotgun (WGS) entry which is preliminary data.</text>
</comment>
<reference evidence="3 4" key="1">
    <citation type="submission" date="2024-01" db="EMBL/GenBank/DDBJ databases">
        <title>Genome assemblies of Stephania.</title>
        <authorList>
            <person name="Yang L."/>
        </authorList>
    </citation>
    <scope>NUCLEOTIDE SEQUENCE [LARGE SCALE GENOMIC DNA]</scope>
    <source>
        <strain evidence="3">QJT</strain>
        <tissue evidence="3">Leaf</tissue>
    </source>
</reference>
<dbReference type="AlphaFoldDB" id="A0AAP0F087"/>
<feature type="transmembrane region" description="Helical" evidence="2">
    <location>
        <begin position="287"/>
        <end position="304"/>
    </location>
</feature>